<proteinExistence type="predicted"/>
<protein>
    <submittedName>
        <fullName evidence="1">Uncharacterized protein</fullName>
    </submittedName>
</protein>
<accession>A0A6A7BN21</accession>
<gene>
    <name evidence="1" type="ORF">T440DRAFT_371253</name>
</gene>
<feature type="non-terminal residue" evidence="1">
    <location>
        <position position="266"/>
    </location>
</feature>
<evidence type="ECO:0000313" key="2">
    <source>
        <dbReference type="Proteomes" id="UP000799423"/>
    </source>
</evidence>
<evidence type="ECO:0000313" key="1">
    <source>
        <dbReference type="EMBL" id="KAF2856724.1"/>
    </source>
</evidence>
<organism evidence="1 2">
    <name type="scientific">Plenodomus tracheiphilus IPT5</name>
    <dbReference type="NCBI Taxonomy" id="1408161"/>
    <lineage>
        <taxon>Eukaryota</taxon>
        <taxon>Fungi</taxon>
        <taxon>Dikarya</taxon>
        <taxon>Ascomycota</taxon>
        <taxon>Pezizomycotina</taxon>
        <taxon>Dothideomycetes</taxon>
        <taxon>Pleosporomycetidae</taxon>
        <taxon>Pleosporales</taxon>
        <taxon>Pleosporineae</taxon>
        <taxon>Leptosphaeriaceae</taxon>
        <taxon>Plenodomus</taxon>
    </lineage>
</organism>
<sequence length="266" mass="29889">MPAILSLPVPGLYSLPPFSPALTQDAVHACPEPLPAYLLIGHMLNLSIHLISIDAAGSFFGPRDTSPYTPSLYVLYTRLTNGYIAPSTLPPNFLTLSHTQHSTHANIFTGCVNNRPLADYQDLYYALLARIREMQQRMADHLRSGFSTPMTHIFPSGPTLAELHETLSSYWDVLNDAAAGKAMDDAVREARVQSIQDEIVARVARNVMSGEEAERQIMRIREREVYDEQMGLEWTPEWDAALVNAKLGEKYRGVFEECRRRDRKDG</sequence>
<dbReference type="OrthoDB" id="5419508at2759"/>
<dbReference type="AlphaFoldDB" id="A0A6A7BN21"/>
<reference evidence="1" key="1">
    <citation type="submission" date="2020-01" db="EMBL/GenBank/DDBJ databases">
        <authorList>
            <consortium name="DOE Joint Genome Institute"/>
            <person name="Haridas S."/>
            <person name="Albert R."/>
            <person name="Binder M."/>
            <person name="Bloem J."/>
            <person name="Labutti K."/>
            <person name="Salamov A."/>
            <person name="Andreopoulos B."/>
            <person name="Baker S.E."/>
            <person name="Barry K."/>
            <person name="Bills G."/>
            <person name="Bluhm B.H."/>
            <person name="Cannon C."/>
            <person name="Castanera R."/>
            <person name="Culley D.E."/>
            <person name="Daum C."/>
            <person name="Ezra D."/>
            <person name="Gonzalez J.B."/>
            <person name="Henrissat B."/>
            <person name="Kuo A."/>
            <person name="Liang C."/>
            <person name="Lipzen A."/>
            <person name="Lutzoni F."/>
            <person name="Magnuson J."/>
            <person name="Mondo S."/>
            <person name="Nolan M."/>
            <person name="Ohm R."/>
            <person name="Pangilinan J."/>
            <person name="Park H.-J."/>
            <person name="Ramirez L."/>
            <person name="Alfaro M."/>
            <person name="Sun H."/>
            <person name="Tritt A."/>
            <person name="Yoshinaga Y."/>
            <person name="Zwiers L.-H."/>
            <person name="Turgeon B.G."/>
            <person name="Goodwin S.B."/>
            <person name="Spatafora J.W."/>
            <person name="Crous P.W."/>
            <person name="Grigoriev I.V."/>
        </authorList>
    </citation>
    <scope>NUCLEOTIDE SEQUENCE</scope>
    <source>
        <strain evidence="1">IPT5</strain>
    </source>
</reference>
<name>A0A6A7BN21_9PLEO</name>
<dbReference type="EMBL" id="MU006288">
    <property type="protein sequence ID" value="KAF2856724.1"/>
    <property type="molecule type" value="Genomic_DNA"/>
</dbReference>
<keyword evidence="2" id="KW-1185">Reference proteome</keyword>
<dbReference type="Proteomes" id="UP000799423">
    <property type="component" value="Unassembled WGS sequence"/>
</dbReference>